<comment type="function">
    <text evidence="19">Required for the import and folding of small cysteine-containing proteins (small Tim) in the mitochondrial intermembrane space (IMS). Forms a redox cycle with ERV1 that involves a disulfide relay system. Precursor proteins to be imported into the IMS are translocated in their reduced form into the mitochondria. The oxidized form of MIA40 forms a transient intermolecular disulfide bridge with the reduced precursor protein, resulting in oxidation of the precursor protein that now contains an intramolecular disulfide bond and is able to undergo folding in the IMS.</text>
</comment>
<evidence type="ECO:0000256" key="14">
    <source>
        <dbReference type="ARBA" id="ARBA00023010"/>
    </source>
</evidence>
<keyword evidence="10" id="KW-0809">Transit peptide</keyword>
<evidence type="ECO:0000256" key="6">
    <source>
        <dbReference type="ARBA" id="ARBA00022448"/>
    </source>
</evidence>
<evidence type="ECO:0000256" key="22">
    <source>
        <dbReference type="SAM" id="Phobius"/>
    </source>
</evidence>
<feature type="compositionally biased region" description="Basic and acidic residues" evidence="21">
    <location>
        <begin position="348"/>
        <end position="364"/>
    </location>
</feature>
<keyword evidence="12 22" id="KW-1133">Transmembrane helix</keyword>
<dbReference type="Gene3D" id="1.10.287.2900">
    <property type="match status" value="1"/>
</dbReference>
<dbReference type="GO" id="GO:0045041">
    <property type="term" value="P:protein import into mitochondrial intermembrane space"/>
    <property type="evidence" value="ECO:0007669"/>
    <property type="project" value="InterPro"/>
</dbReference>
<dbReference type="GO" id="GO:0005758">
    <property type="term" value="C:mitochondrial intermembrane space"/>
    <property type="evidence" value="ECO:0007669"/>
    <property type="project" value="TreeGrafter"/>
</dbReference>
<evidence type="ECO:0000256" key="5">
    <source>
        <dbReference type="ARBA" id="ARBA00013714"/>
    </source>
</evidence>
<feature type="compositionally biased region" description="Low complexity" evidence="21">
    <location>
        <begin position="135"/>
        <end position="144"/>
    </location>
</feature>
<keyword evidence="14" id="KW-0811">Translocation</keyword>
<evidence type="ECO:0000256" key="17">
    <source>
        <dbReference type="ARBA" id="ARBA00023157"/>
    </source>
</evidence>
<organism evidence="23 24">
    <name type="scientific">Cladorrhinum samala</name>
    <dbReference type="NCBI Taxonomy" id="585594"/>
    <lineage>
        <taxon>Eukaryota</taxon>
        <taxon>Fungi</taxon>
        <taxon>Dikarya</taxon>
        <taxon>Ascomycota</taxon>
        <taxon>Pezizomycotina</taxon>
        <taxon>Sordariomycetes</taxon>
        <taxon>Sordariomycetidae</taxon>
        <taxon>Sordariales</taxon>
        <taxon>Podosporaceae</taxon>
        <taxon>Cladorrhinum</taxon>
    </lineage>
</organism>
<dbReference type="PANTHER" id="PTHR21622">
    <property type="entry name" value="COILED-COIL-HELIX-COILED-COIL-HELIX DOMAIN CONTAINING 4"/>
    <property type="match status" value="1"/>
</dbReference>
<keyword evidence="13" id="KW-0560">Oxidoreductase</keyword>
<dbReference type="PROSITE" id="PS51808">
    <property type="entry name" value="CHCH"/>
    <property type="match status" value="1"/>
</dbReference>
<feature type="transmembrane region" description="Helical" evidence="22">
    <location>
        <begin position="437"/>
        <end position="457"/>
    </location>
</feature>
<keyword evidence="18" id="KW-0676">Redox-active center</keyword>
<evidence type="ECO:0000256" key="21">
    <source>
        <dbReference type="SAM" id="MobiDB-lite"/>
    </source>
</evidence>
<feature type="region of interest" description="Disordered" evidence="21">
    <location>
        <begin position="343"/>
        <end position="364"/>
    </location>
</feature>
<evidence type="ECO:0000313" key="24">
    <source>
        <dbReference type="Proteomes" id="UP001321749"/>
    </source>
</evidence>
<evidence type="ECO:0000256" key="4">
    <source>
        <dbReference type="ARBA" id="ARBA00011245"/>
    </source>
</evidence>
<gene>
    <name evidence="23" type="ORF">QBC42DRAFT_169087</name>
</gene>
<evidence type="ECO:0000256" key="2">
    <source>
        <dbReference type="ARBA" id="ARBA00001973"/>
    </source>
</evidence>
<comment type="cofactor">
    <cofactor evidence="2">
        <name>Cu(2+)</name>
        <dbReference type="ChEBI" id="CHEBI:29036"/>
    </cofactor>
</comment>
<evidence type="ECO:0000256" key="9">
    <source>
        <dbReference type="ARBA" id="ARBA00022927"/>
    </source>
</evidence>
<dbReference type="GO" id="GO:0005743">
    <property type="term" value="C:mitochondrial inner membrane"/>
    <property type="evidence" value="ECO:0007669"/>
    <property type="project" value="UniProtKB-SubCell"/>
</dbReference>
<dbReference type="FunFam" id="1.10.287.2900:FF:000002">
    <property type="entry name" value="Mitochondrial intermembrane space import and assembly protein"/>
    <property type="match status" value="1"/>
</dbReference>
<keyword evidence="16 22" id="KW-0472">Membrane</keyword>
<dbReference type="EMBL" id="MU864940">
    <property type="protein sequence ID" value="KAK4465378.1"/>
    <property type="molecule type" value="Genomic_DNA"/>
</dbReference>
<comment type="subcellular location">
    <subcellularLocation>
        <location evidence="3">Mitochondrion inner membrane</location>
        <topology evidence="3">Single-pass type II membrane protein</topology>
        <orientation evidence="3">Intermembrane side</orientation>
    </subcellularLocation>
</comment>
<evidence type="ECO:0000256" key="10">
    <source>
        <dbReference type="ARBA" id="ARBA00022946"/>
    </source>
</evidence>
<protein>
    <recommendedName>
        <fullName evidence="5">Mitochondrial intermembrane space import and assembly protein 40</fullName>
    </recommendedName>
    <alternativeName>
        <fullName evidence="20">Mitochondrial import inner membrane translocase TIM40</fullName>
    </alternativeName>
</protein>
<evidence type="ECO:0000256" key="11">
    <source>
        <dbReference type="ARBA" id="ARBA00022968"/>
    </source>
</evidence>
<evidence type="ECO:0000256" key="20">
    <source>
        <dbReference type="ARBA" id="ARBA00033150"/>
    </source>
</evidence>
<keyword evidence="24" id="KW-1185">Reference proteome</keyword>
<dbReference type="AlphaFoldDB" id="A0AAV9HX86"/>
<keyword evidence="7 22" id="KW-0812">Transmembrane</keyword>
<accession>A0AAV9HX86</accession>
<dbReference type="Proteomes" id="UP001321749">
    <property type="component" value="Unassembled WGS sequence"/>
</dbReference>
<evidence type="ECO:0000256" key="1">
    <source>
        <dbReference type="ARBA" id="ARBA00001947"/>
    </source>
</evidence>
<feature type="region of interest" description="Disordered" evidence="21">
    <location>
        <begin position="120"/>
        <end position="170"/>
    </location>
</feature>
<reference evidence="23" key="1">
    <citation type="journal article" date="2023" name="Mol. Phylogenet. Evol.">
        <title>Genome-scale phylogeny and comparative genomics of the fungal order Sordariales.</title>
        <authorList>
            <person name="Hensen N."/>
            <person name="Bonometti L."/>
            <person name="Westerberg I."/>
            <person name="Brannstrom I.O."/>
            <person name="Guillou S."/>
            <person name="Cros-Aarteil S."/>
            <person name="Calhoun S."/>
            <person name="Haridas S."/>
            <person name="Kuo A."/>
            <person name="Mondo S."/>
            <person name="Pangilinan J."/>
            <person name="Riley R."/>
            <person name="LaButti K."/>
            <person name="Andreopoulos B."/>
            <person name="Lipzen A."/>
            <person name="Chen C."/>
            <person name="Yan M."/>
            <person name="Daum C."/>
            <person name="Ng V."/>
            <person name="Clum A."/>
            <person name="Steindorff A."/>
            <person name="Ohm R.A."/>
            <person name="Martin F."/>
            <person name="Silar P."/>
            <person name="Natvig D.O."/>
            <person name="Lalanne C."/>
            <person name="Gautier V."/>
            <person name="Ament-Velasquez S.L."/>
            <person name="Kruys A."/>
            <person name="Hutchinson M.I."/>
            <person name="Powell A.J."/>
            <person name="Barry K."/>
            <person name="Miller A.N."/>
            <person name="Grigoriev I.V."/>
            <person name="Debuchy R."/>
            <person name="Gladieux P."/>
            <person name="Hiltunen Thoren M."/>
            <person name="Johannesson H."/>
        </authorList>
    </citation>
    <scope>NUCLEOTIDE SEQUENCE</scope>
    <source>
        <strain evidence="23">PSN324</strain>
    </source>
</reference>
<evidence type="ECO:0000256" key="3">
    <source>
        <dbReference type="ARBA" id="ARBA00004164"/>
    </source>
</evidence>
<evidence type="ECO:0000313" key="23">
    <source>
        <dbReference type="EMBL" id="KAK4465378.1"/>
    </source>
</evidence>
<evidence type="ECO:0000256" key="19">
    <source>
        <dbReference type="ARBA" id="ARBA00024980"/>
    </source>
</evidence>
<proteinExistence type="predicted"/>
<dbReference type="InterPro" id="IPR039289">
    <property type="entry name" value="CHCHD4"/>
</dbReference>
<comment type="cofactor">
    <cofactor evidence="1">
        <name>Zn(2+)</name>
        <dbReference type="ChEBI" id="CHEBI:29105"/>
    </cofactor>
</comment>
<evidence type="ECO:0000256" key="13">
    <source>
        <dbReference type="ARBA" id="ARBA00023002"/>
    </source>
</evidence>
<evidence type="ECO:0000256" key="16">
    <source>
        <dbReference type="ARBA" id="ARBA00023136"/>
    </source>
</evidence>
<evidence type="ECO:0000256" key="8">
    <source>
        <dbReference type="ARBA" id="ARBA00022792"/>
    </source>
</evidence>
<keyword evidence="9" id="KW-0653">Protein transport</keyword>
<feature type="transmembrane region" description="Helical" evidence="22">
    <location>
        <begin position="398"/>
        <end position="417"/>
    </location>
</feature>
<keyword evidence="17" id="KW-1015">Disulfide bond</keyword>
<keyword evidence="6" id="KW-0813">Transport</keyword>
<dbReference type="GO" id="GO:0015035">
    <property type="term" value="F:protein-disulfide reductase activity"/>
    <property type="evidence" value="ECO:0007669"/>
    <property type="project" value="InterPro"/>
</dbReference>
<keyword evidence="8" id="KW-0999">Mitochondrion inner membrane</keyword>
<comment type="subunit">
    <text evidence="4">Monomer.</text>
</comment>
<keyword evidence="15" id="KW-0496">Mitochondrion</keyword>
<evidence type="ECO:0000256" key="7">
    <source>
        <dbReference type="ARBA" id="ARBA00022692"/>
    </source>
</evidence>
<comment type="caution">
    <text evidence="23">The sequence shown here is derived from an EMBL/GenBank/DDBJ whole genome shotgun (WGS) entry which is preliminary data.</text>
</comment>
<name>A0AAV9HX86_9PEZI</name>
<reference evidence="23" key="2">
    <citation type="submission" date="2023-06" db="EMBL/GenBank/DDBJ databases">
        <authorList>
            <consortium name="Lawrence Berkeley National Laboratory"/>
            <person name="Mondo S.J."/>
            <person name="Hensen N."/>
            <person name="Bonometti L."/>
            <person name="Westerberg I."/>
            <person name="Brannstrom I.O."/>
            <person name="Guillou S."/>
            <person name="Cros-Aarteil S."/>
            <person name="Calhoun S."/>
            <person name="Haridas S."/>
            <person name="Kuo A."/>
            <person name="Pangilinan J."/>
            <person name="Riley R."/>
            <person name="Labutti K."/>
            <person name="Andreopoulos B."/>
            <person name="Lipzen A."/>
            <person name="Chen C."/>
            <person name="Yanf M."/>
            <person name="Daum C."/>
            <person name="Ng V."/>
            <person name="Clum A."/>
            <person name="Steindorff A."/>
            <person name="Ohm R."/>
            <person name="Martin F."/>
            <person name="Silar P."/>
            <person name="Natvig D."/>
            <person name="Lalanne C."/>
            <person name="Gautier V."/>
            <person name="Ament-Velasquez S.L."/>
            <person name="Kruys A."/>
            <person name="Hutchinson M.I."/>
            <person name="Powell A.J."/>
            <person name="Barry K."/>
            <person name="Miller A.N."/>
            <person name="Grigoriev I.V."/>
            <person name="Debuchy R."/>
            <person name="Gladieux P."/>
            <person name="Thoren M.H."/>
            <person name="Johannesson H."/>
        </authorList>
    </citation>
    <scope>NUCLEOTIDE SEQUENCE</scope>
    <source>
        <strain evidence="23">PSN324</strain>
    </source>
</reference>
<evidence type="ECO:0000256" key="12">
    <source>
        <dbReference type="ARBA" id="ARBA00022989"/>
    </source>
</evidence>
<dbReference type="PANTHER" id="PTHR21622:SF0">
    <property type="entry name" value="COILED-COIL-HELIX-COILED-COIL-HELIX DOMAIN CONTAINING 4"/>
    <property type="match status" value="1"/>
</dbReference>
<evidence type="ECO:0000256" key="15">
    <source>
        <dbReference type="ARBA" id="ARBA00023128"/>
    </source>
</evidence>
<sequence>MYRPALRSTSSAVRAIRPTTALGPCGRRFASTGPAGTKKGTWKGAAARWALAAGAVYFYNTSPIFADDFVQTAPAAFADSDLPTIDALVEEKRRQTLVAPPRPPAPAQRTKQVEAEIEKVVKEEEGSKVAKQKTSSPDAGAAPAAGPPPEPGSPEALEQEASQQGAFNPETGEINWDCPCLGGMAHGPCGEDFKAAFSCFVYSKEEPKGIECIEKFQNMQTCFRQYPDIYGSELADEEDDETPGGDAVADPALVKAIDSKSKEQKTEELRELSIGSLFLPVSYAEIAAKGPKQTPEEAAAPRPPQIEVADVASESTGSLVDVDGPSVRTVPADFEQQAIKTETQANRIEMEHEEARRERERKHAEEKARAEADLAKKKAKKADRWMTGKFEQAEGTPAGGAIALGNLLAVVGISGWLGFRAWGLYDKGRLGWKEVGLGLGILSAVGVVEGVFANYLYKAKEEKNKKKNQ</sequence>
<keyword evidence="11" id="KW-0735">Signal-anchor</keyword>
<evidence type="ECO:0000256" key="18">
    <source>
        <dbReference type="ARBA" id="ARBA00023284"/>
    </source>
</evidence>